<accession>A0A418VHJ5</accession>
<keyword evidence="2" id="KW-1185">Reference proteome</keyword>
<organism evidence="1 2">
    <name type="scientific">Deinococcus cavernae</name>
    <dbReference type="NCBI Taxonomy" id="2320857"/>
    <lineage>
        <taxon>Bacteria</taxon>
        <taxon>Thermotogati</taxon>
        <taxon>Deinococcota</taxon>
        <taxon>Deinococci</taxon>
        <taxon>Deinococcales</taxon>
        <taxon>Deinococcaceae</taxon>
        <taxon>Deinococcus</taxon>
    </lineage>
</organism>
<reference evidence="1 2" key="1">
    <citation type="submission" date="2018-09" db="EMBL/GenBank/DDBJ databases">
        <authorList>
            <person name="Zhu H."/>
        </authorList>
    </citation>
    <scope>NUCLEOTIDE SEQUENCE [LARGE SCALE GENOMIC DNA]</scope>
    <source>
        <strain evidence="1 2">K2S05-167</strain>
    </source>
</reference>
<evidence type="ECO:0000313" key="1">
    <source>
        <dbReference type="EMBL" id="RJF75604.1"/>
    </source>
</evidence>
<dbReference type="OrthoDB" id="69706at2"/>
<sequence>MSTHLPGISRAHTELLGILPQTPNPEPETLQHIIVTETARHSLIRQMYLTGQYRWGIVFGEREGEILSITHFAPNAPHYENPERQPFTRDTRYLLGYADSLLAAHHGQVDWAGHWLVRPNSQSMTLQEEMVWLKEASDQGHIDSQTPLITAGWQDGEIVINAYKFIDGDPVRLSVTD</sequence>
<gene>
    <name evidence="1" type="ORF">D3875_00715</name>
</gene>
<dbReference type="AlphaFoldDB" id="A0A418VHJ5"/>
<comment type="caution">
    <text evidence="1">The sequence shown here is derived from an EMBL/GenBank/DDBJ whole genome shotgun (WGS) entry which is preliminary data.</text>
</comment>
<dbReference type="EMBL" id="QYUJ01000004">
    <property type="protein sequence ID" value="RJF75604.1"/>
    <property type="molecule type" value="Genomic_DNA"/>
</dbReference>
<evidence type="ECO:0000313" key="2">
    <source>
        <dbReference type="Proteomes" id="UP000286287"/>
    </source>
</evidence>
<name>A0A418VHJ5_9DEIO</name>
<proteinExistence type="predicted"/>
<dbReference type="Proteomes" id="UP000286287">
    <property type="component" value="Unassembled WGS sequence"/>
</dbReference>
<dbReference type="RefSeq" id="WP_119760083.1">
    <property type="nucleotide sequence ID" value="NZ_QYUJ01000004.1"/>
</dbReference>
<protein>
    <submittedName>
        <fullName evidence="1">Uncharacterized protein</fullName>
    </submittedName>
</protein>